<reference evidence="2 3" key="1">
    <citation type="submission" date="2019-06" db="EMBL/GenBank/DDBJ databases">
        <title>Sequencing the genomes of 1000 actinobacteria strains.</title>
        <authorList>
            <person name="Klenk H.-P."/>
        </authorList>
    </citation>
    <scope>NUCLEOTIDE SEQUENCE [LARGE SCALE GENOMIC DNA]</scope>
    <source>
        <strain evidence="2 3">DSM 19560</strain>
    </source>
</reference>
<dbReference type="InterPro" id="IPR023210">
    <property type="entry name" value="NADP_OxRdtase_dom"/>
</dbReference>
<dbReference type="OrthoDB" id="9768793at2"/>
<name>A0A561EAX1_9MICO</name>
<dbReference type="RefSeq" id="WP_145226973.1">
    <property type="nucleotide sequence ID" value="NZ_VIVQ01000001.1"/>
</dbReference>
<proteinExistence type="predicted"/>
<dbReference type="PANTHER" id="PTHR43364">
    <property type="entry name" value="NADH-SPECIFIC METHYLGLYOXAL REDUCTASE-RELATED"/>
    <property type="match status" value="1"/>
</dbReference>
<dbReference type="AlphaFoldDB" id="A0A561EAX1"/>
<evidence type="ECO:0000259" key="1">
    <source>
        <dbReference type="Pfam" id="PF00248"/>
    </source>
</evidence>
<evidence type="ECO:0000313" key="3">
    <source>
        <dbReference type="Proteomes" id="UP000318297"/>
    </source>
</evidence>
<dbReference type="Proteomes" id="UP000318297">
    <property type="component" value="Unassembled WGS sequence"/>
</dbReference>
<keyword evidence="3" id="KW-1185">Reference proteome</keyword>
<sequence>MRIRTLGKSGLRVSSLTLGTMGWADSVDPVEAAVLLRDFRDSGGISIDTAYGYADGGSEELLGELLADGARSEITLISKAGISRTTGHRVVDTSRGTLLDQLDVSLRRLRTDHLDLWLVHTWSPDVPLAETMSACEYAVTSGRARYVGVSNYAGWQLVAAAAYLSQARIPLVANEIEHSLVERTAEAEAIPAAAHVGAGVLAWAPMAGGVLTGKYRRGVPADSRAAAGRHTQWAKKRLGGHSDAIVDAVVMAADGLSSTPAEVALAWARERRGVDSLIVGARNAAQLRTVLRSETLELPPQIGQALDDVSDPARWSQG</sequence>
<dbReference type="EMBL" id="VIVQ01000001">
    <property type="protein sequence ID" value="TWE12749.1"/>
    <property type="molecule type" value="Genomic_DNA"/>
</dbReference>
<feature type="domain" description="NADP-dependent oxidoreductase" evidence="1">
    <location>
        <begin position="16"/>
        <end position="309"/>
    </location>
</feature>
<dbReference type="GO" id="GO:0005829">
    <property type="term" value="C:cytosol"/>
    <property type="evidence" value="ECO:0007669"/>
    <property type="project" value="TreeGrafter"/>
</dbReference>
<dbReference type="InterPro" id="IPR050523">
    <property type="entry name" value="AKR_Detox_Biosynth"/>
</dbReference>
<dbReference type="InterPro" id="IPR036812">
    <property type="entry name" value="NAD(P)_OxRdtase_dom_sf"/>
</dbReference>
<dbReference type="SUPFAM" id="SSF51430">
    <property type="entry name" value="NAD(P)-linked oxidoreductase"/>
    <property type="match status" value="1"/>
</dbReference>
<dbReference type="Pfam" id="PF00248">
    <property type="entry name" value="Aldo_ket_red"/>
    <property type="match status" value="1"/>
</dbReference>
<comment type="caution">
    <text evidence="2">The sequence shown here is derived from an EMBL/GenBank/DDBJ whole genome shotgun (WGS) entry which is preliminary data.</text>
</comment>
<dbReference type="Gene3D" id="3.20.20.100">
    <property type="entry name" value="NADP-dependent oxidoreductase domain"/>
    <property type="match status" value="1"/>
</dbReference>
<organism evidence="2 3">
    <name type="scientific">Rudaeicoccus suwonensis</name>
    <dbReference type="NCBI Taxonomy" id="657409"/>
    <lineage>
        <taxon>Bacteria</taxon>
        <taxon>Bacillati</taxon>
        <taxon>Actinomycetota</taxon>
        <taxon>Actinomycetes</taxon>
        <taxon>Micrococcales</taxon>
        <taxon>Dermacoccaceae</taxon>
        <taxon>Rudaeicoccus</taxon>
    </lineage>
</organism>
<gene>
    <name evidence="2" type="ORF">BKA23_1567</name>
</gene>
<evidence type="ECO:0000313" key="2">
    <source>
        <dbReference type="EMBL" id="TWE12749.1"/>
    </source>
</evidence>
<accession>A0A561EAX1</accession>
<protein>
    <submittedName>
        <fullName evidence="2">Aryl-alcohol dehydrogenase-like predicted oxidoreductase</fullName>
    </submittedName>
</protein>
<dbReference type="PANTHER" id="PTHR43364:SF18">
    <property type="entry name" value="OXIDOREDUCTASE"/>
    <property type="match status" value="1"/>
</dbReference>